<protein>
    <submittedName>
        <fullName evidence="2">Uncharacterized protein</fullName>
    </submittedName>
</protein>
<evidence type="ECO:0000313" key="2">
    <source>
        <dbReference type="EMBL" id="CAA7053132.1"/>
    </source>
</evidence>
<name>A0A6D2KJD7_9BRAS</name>
<keyword evidence="3" id="KW-1185">Reference proteome</keyword>
<feature type="compositionally biased region" description="Basic and acidic residues" evidence="1">
    <location>
        <begin position="158"/>
        <end position="195"/>
    </location>
</feature>
<gene>
    <name evidence="2" type="ORF">MERR_LOCUS40367</name>
</gene>
<dbReference type="EMBL" id="CACVBM020001522">
    <property type="protein sequence ID" value="CAA7053132.1"/>
    <property type="molecule type" value="Genomic_DNA"/>
</dbReference>
<dbReference type="Proteomes" id="UP000467841">
    <property type="component" value="Unassembled WGS sequence"/>
</dbReference>
<dbReference type="AlphaFoldDB" id="A0A6D2KJD7"/>
<evidence type="ECO:0000313" key="3">
    <source>
        <dbReference type="Proteomes" id="UP000467841"/>
    </source>
</evidence>
<feature type="region of interest" description="Disordered" evidence="1">
    <location>
        <begin position="59"/>
        <end position="207"/>
    </location>
</feature>
<proteinExistence type="predicted"/>
<sequence>MTLEQKPAKGTSLTEALTVDRHASSAKFLRRLYRESAPNRAVRLAEERTFRSAKVISVRLKSRPKFQTTGRSHHDPGNMPAVGQAQPPRHAAHDHAARAGRTPRGRATSRVPRMNAPSEPGNYVPRPAEISSAKSSPVRPQPTTHPSDRPVRPRRPPSGHDRSDRTSGHDPIPADRPDRPSQRRGRPEARFEARFHIFKPGLTLSRL</sequence>
<evidence type="ECO:0000256" key="1">
    <source>
        <dbReference type="SAM" id="MobiDB-lite"/>
    </source>
</evidence>
<organism evidence="2 3">
    <name type="scientific">Microthlaspi erraticum</name>
    <dbReference type="NCBI Taxonomy" id="1685480"/>
    <lineage>
        <taxon>Eukaryota</taxon>
        <taxon>Viridiplantae</taxon>
        <taxon>Streptophyta</taxon>
        <taxon>Embryophyta</taxon>
        <taxon>Tracheophyta</taxon>
        <taxon>Spermatophyta</taxon>
        <taxon>Magnoliopsida</taxon>
        <taxon>eudicotyledons</taxon>
        <taxon>Gunneridae</taxon>
        <taxon>Pentapetalae</taxon>
        <taxon>rosids</taxon>
        <taxon>malvids</taxon>
        <taxon>Brassicales</taxon>
        <taxon>Brassicaceae</taxon>
        <taxon>Coluteocarpeae</taxon>
        <taxon>Microthlaspi</taxon>
    </lineage>
</organism>
<reference evidence="2" key="1">
    <citation type="submission" date="2020-01" db="EMBL/GenBank/DDBJ databases">
        <authorList>
            <person name="Mishra B."/>
        </authorList>
    </citation>
    <scope>NUCLEOTIDE SEQUENCE [LARGE SCALE GENOMIC DNA]</scope>
</reference>
<feature type="compositionally biased region" description="Low complexity" evidence="1">
    <location>
        <begin position="99"/>
        <end position="108"/>
    </location>
</feature>
<feature type="region of interest" description="Disordered" evidence="1">
    <location>
        <begin position="1"/>
        <end position="21"/>
    </location>
</feature>
<comment type="caution">
    <text evidence="2">The sequence shown here is derived from an EMBL/GenBank/DDBJ whole genome shotgun (WGS) entry which is preliminary data.</text>
</comment>
<accession>A0A6D2KJD7</accession>